<dbReference type="PANTHER" id="PTHR47197">
    <property type="entry name" value="PROTEIN NIRF"/>
    <property type="match status" value="1"/>
</dbReference>
<dbReference type="EMBL" id="CP119391">
    <property type="protein sequence ID" value="WNK19550.1"/>
    <property type="molecule type" value="Genomic_DNA"/>
</dbReference>
<keyword evidence="1" id="KW-0732">Signal</keyword>
<evidence type="ECO:0000256" key="1">
    <source>
        <dbReference type="SAM" id="SignalP"/>
    </source>
</evidence>
<dbReference type="SUPFAM" id="SSF51004">
    <property type="entry name" value="C-terminal (heme d1) domain of cytochrome cd1-nitrite reductase"/>
    <property type="match status" value="1"/>
</dbReference>
<reference evidence="2 3" key="1">
    <citation type="submission" date="2023-03" db="EMBL/GenBank/DDBJ databases">
        <title>Halomonas sp. nov., isolated from Korean tranditional fermented seafood 'Jeotgal'.</title>
        <authorList>
            <person name="Kim B."/>
            <person name="Shin N.-R."/>
        </authorList>
    </citation>
    <scope>NUCLEOTIDE SEQUENCE [LARGE SCALE GENOMIC DNA]</scope>
    <source>
        <strain evidence="2 3">SG2L-4</strain>
    </source>
</reference>
<evidence type="ECO:0000313" key="2">
    <source>
        <dbReference type="EMBL" id="WNK19550.1"/>
    </source>
</evidence>
<accession>A0ABY9YYK1</accession>
<sequence length="422" mass="46213">MTLKLDRIFYPRPRRLQAVVAASSLALLAAQPPATAAADELRGTGDLGVVIERASGRVAVVDTSAREVLERIEGLGDLSHASVKFARDGRFAFIFGRDGGLSRVDLLSGEITHRIIQSGNSIGGAISQDGSLVAVANYEPGGVRVFDSQTLEPVAEFPALYEDKNGEEQRSRVVGLVDAPGNRFVYSLFDAGEIRVADMNREPGAAPPENGKAAFDVTRFTDIGKKPYDALIGPDGRYYIAGLFGEDGLAMLDLWHPEDGVKRILPDYGRGEARLPVYKMPHLEGWTMAGRQAFFPAVGRHEVLVADTADWSLADRIAVHGQPIFVMSRPDKRQLWVNFAHPDNDVVQVIDTEKREVVATLSPGEAVLHMEFSPKGEQVWVSARDSNRVTVYDTRTLEEIARLESESPSGIFFTHRAHRIGL</sequence>
<dbReference type="PANTHER" id="PTHR47197:SF3">
    <property type="entry name" value="DIHYDRO-HEME D1 DEHYDROGENASE"/>
    <property type="match status" value="1"/>
</dbReference>
<dbReference type="CDD" id="cd20778">
    <property type="entry name" value="8prop_hemeD1_NirF"/>
    <property type="match status" value="1"/>
</dbReference>
<proteinExistence type="predicted"/>
<feature type="signal peptide" evidence="1">
    <location>
        <begin position="1"/>
        <end position="36"/>
    </location>
</feature>
<name>A0ABY9YYK1_9GAMM</name>
<dbReference type="InterPro" id="IPR011048">
    <property type="entry name" value="Haem_d1_sf"/>
</dbReference>
<dbReference type="Pfam" id="PF02239">
    <property type="entry name" value="Cytochrom_D1"/>
    <property type="match status" value="1"/>
</dbReference>
<organism evidence="2 3">
    <name type="scientific">Halomonas piscis</name>
    <dbReference type="NCBI Taxonomy" id="3031727"/>
    <lineage>
        <taxon>Bacteria</taxon>
        <taxon>Pseudomonadati</taxon>
        <taxon>Pseudomonadota</taxon>
        <taxon>Gammaproteobacteria</taxon>
        <taxon>Oceanospirillales</taxon>
        <taxon>Halomonadaceae</taxon>
        <taxon>Halomonas</taxon>
    </lineage>
</organism>
<dbReference type="Gene3D" id="2.140.10.20">
    <property type="entry name" value="C-terminal (heme d1) domain of cytochrome cd1-nitrite reductase"/>
    <property type="match status" value="1"/>
</dbReference>
<gene>
    <name evidence="2" type="ORF">P1P91_11950</name>
</gene>
<protein>
    <submittedName>
        <fullName evidence="2">Cytochrome D1 domain-containing protein</fullName>
    </submittedName>
</protein>
<dbReference type="RefSeq" id="WP_311882894.1">
    <property type="nucleotide sequence ID" value="NZ_CP119391.1"/>
</dbReference>
<dbReference type="Proteomes" id="UP001301869">
    <property type="component" value="Chromosome"/>
</dbReference>
<dbReference type="InterPro" id="IPR003143">
    <property type="entry name" value="Cyt_cd1_C_sf"/>
</dbReference>
<feature type="chain" id="PRO_5045190978" evidence="1">
    <location>
        <begin position="37"/>
        <end position="422"/>
    </location>
</feature>
<evidence type="ECO:0000313" key="3">
    <source>
        <dbReference type="Proteomes" id="UP001301869"/>
    </source>
</evidence>
<keyword evidence="3" id="KW-1185">Reference proteome</keyword>
<dbReference type="InterPro" id="IPR051200">
    <property type="entry name" value="Host-pathogen_enzymatic-act"/>
</dbReference>